<sequence>MTNSDPCEIEIFHDVEQRTLYLHLETVHDGAMLCKLCEILNENIPLAEAHKAWQHQEYQYAKALLFMFSVCHIMVLMHPTQTFDVSYIRLFKLVASTRLLY</sequence>
<keyword evidence="2 4" id="KW-0866">Nonsense-mediated mRNA decay</keyword>
<dbReference type="InterPro" id="IPR019354">
    <property type="entry name" value="SMG8-like"/>
</dbReference>
<evidence type="ECO:0000313" key="6">
    <source>
        <dbReference type="Proteomes" id="UP001152795"/>
    </source>
</evidence>
<accession>A0A6S7K542</accession>
<reference evidence="5" key="1">
    <citation type="submission" date="2020-04" db="EMBL/GenBank/DDBJ databases">
        <authorList>
            <person name="Alioto T."/>
            <person name="Alioto T."/>
            <person name="Gomez Garrido J."/>
        </authorList>
    </citation>
    <scope>NUCLEOTIDE SEQUENCE</scope>
    <source>
        <strain evidence="5">A484AB</strain>
    </source>
</reference>
<evidence type="ECO:0000256" key="4">
    <source>
        <dbReference type="RuleBase" id="RU367133"/>
    </source>
</evidence>
<dbReference type="PANTHER" id="PTHR13091">
    <property type="entry name" value="AMPLIFIED IN BREAST CANCER 2-RELATED"/>
    <property type="match status" value="1"/>
</dbReference>
<dbReference type="EMBL" id="CACRXK020025632">
    <property type="protein sequence ID" value="CAB4039607.1"/>
    <property type="molecule type" value="Genomic_DNA"/>
</dbReference>
<dbReference type="AlphaFoldDB" id="A0A6S7K542"/>
<proteinExistence type="inferred from homology"/>
<name>A0A6S7K542_PARCT</name>
<comment type="similarity">
    <text evidence="1 4">Belongs to the SMG8 family.</text>
</comment>
<comment type="caution">
    <text evidence="5">The sequence shown here is derived from an EMBL/GenBank/DDBJ whole genome shotgun (WGS) entry which is preliminary data.</text>
</comment>
<dbReference type="OrthoDB" id="63589at2759"/>
<protein>
    <recommendedName>
        <fullName evidence="3 4">Nonsense-mediated mRNA decay factor SMG8</fullName>
    </recommendedName>
</protein>
<comment type="function">
    <text evidence="4">Involved in nonsense-mediated decay (NMD) of mRNAs containing premature stop codons.</text>
</comment>
<dbReference type="PANTHER" id="PTHR13091:SF0">
    <property type="entry name" value="NONSENSE-MEDIATED MRNA DECAY FACTOR SMG8"/>
    <property type="match status" value="1"/>
</dbReference>
<evidence type="ECO:0000256" key="3">
    <source>
        <dbReference type="ARBA" id="ARBA00029509"/>
    </source>
</evidence>
<dbReference type="GO" id="GO:0000184">
    <property type="term" value="P:nuclear-transcribed mRNA catabolic process, nonsense-mediated decay"/>
    <property type="evidence" value="ECO:0007669"/>
    <property type="project" value="UniProtKB-UniRule"/>
</dbReference>
<organism evidence="5 6">
    <name type="scientific">Paramuricea clavata</name>
    <name type="common">Red gorgonian</name>
    <name type="synonym">Violescent sea-whip</name>
    <dbReference type="NCBI Taxonomy" id="317549"/>
    <lineage>
        <taxon>Eukaryota</taxon>
        <taxon>Metazoa</taxon>
        <taxon>Cnidaria</taxon>
        <taxon>Anthozoa</taxon>
        <taxon>Octocorallia</taxon>
        <taxon>Malacalcyonacea</taxon>
        <taxon>Plexauridae</taxon>
        <taxon>Paramuricea</taxon>
    </lineage>
</organism>
<evidence type="ECO:0000313" key="5">
    <source>
        <dbReference type="EMBL" id="CAB4039607.1"/>
    </source>
</evidence>
<evidence type="ECO:0000256" key="2">
    <source>
        <dbReference type="ARBA" id="ARBA00023161"/>
    </source>
</evidence>
<gene>
    <name evidence="5" type="ORF">PACLA_8A013296</name>
</gene>
<dbReference type="Pfam" id="PF10220">
    <property type="entry name" value="Smg8_Smg9"/>
    <property type="match status" value="1"/>
</dbReference>
<keyword evidence="6" id="KW-1185">Reference proteome</keyword>
<dbReference type="Proteomes" id="UP001152795">
    <property type="component" value="Unassembled WGS sequence"/>
</dbReference>
<evidence type="ECO:0000256" key="1">
    <source>
        <dbReference type="ARBA" id="ARBA00006443"/>
    </source>
</evidence>